<evidence type="ECO:0008006" key="4">
    <source>
        <dbReference type="Google" id="ProtNLM"/>
    </source>
</evidence>
<gene>
    <name evidence="2" type="ORF">R3P38DRAFT_2801764</name>
</gene>
<comment type="caution">
    <text evidence="2">The sequence shown here is derived from an EMBL/GenBank/DDBJ whole genome shotgun (WGS) entry which is preliminary data.</text>
</comment>
<dbReference type="Proteomes" id="UP001362999">
    <property type="component" value="Unassembled WGS sequence"/>
</dbReference>
<name>A0AAV9ZVV9_9AGAR</name>
<feature type="region of interest" description="Disordered" evidence="1">
    <location>
        <begin position="1027"/>
        <end position="1046"/>
    </location>
</feature>
<evidence type="ECO:0000313" key="3">
    <source>
        <dbReference type="Proteomes" id="UP001362999"/>
    </source>
</evidence>
<evidence type="ECO:0000313" key="2">
    <source>
        <dbReference type="EMBL" id="KAK6992906.1"/>
    </source>
</evidence>
<dbReference type="SUPFAM" id="SSF52058">
    <property type="entry name" value="L domain-like"/>
    <property type="match status" value="1"/>
</dbReference>
<dbReference type="InterPro" id="IPR036047">
    <property type="entry name" value="F-box-like_dom_sf"/>
</dbReference>
<reference evidence="2 3" key="1">
    <citation type="journal article" date="2024" name="J Genomics">
        <title>Draft genome sequencing and assembly of Favolaschia claudopus CIRM-BRFM 2984 isolated from oak limbs.</title>
        <authorList>
            <person name="Navarro D."/>
            <person name="Drula E."/>
            <person name="Chaduli D."/>
            <person name="Cazenave R."/>
            <person name="Ahrendt S."/>
            <person name="Wang J."/>
            <person name="Lipzen A."/>
            <person name="Daum C."/>
            <person name="Barry K."/>
            <person name="Grigoriev I.V."/>
            <person name="Favel A."/>
            <person name="Rosso M.N."/>
            <person name="Martin F."/>
        </authorList>
    </citation>
    <scope>NUCLEOTIDE SEQUENCE [LARGE SCALE GENOMIC DNA]</scope>
    <source>
        <strain evidence="2 3">CIRM-BRFM 2984</strain>
    </source>
</reference>
<keyword evidence="3" id="KW-1185">Reference proteome</keyword>
<protein>
    <recommendedName>
        <fullName evidence="4">F-box domain-containing protein</fullName>
    </recommendedName>
</protein>
<evidence type="ECO:0000256" key="1">
    <source>
        <dbReference type="SAM" id="MobiDB-lite"/>
    </source>
</evidence>
<accession>A0AAV9ZVV9</accession>
<sequence>MSNAMLQCSLSGNECRLQQEVVQKLYYLPARNWSLSLGVLAMAAYKKELYRSDPTGYNSIPNELVHRILSLVSEPFDLDPSSCMTDIHRLRSVCHLWREIVHHTPLFLSKILVDFKKRPEHIQDWVSRSRHTPLTIFFSLHCDGERAAPTNGLMLDFISVLTPYMPRCKKISLHANNAFAANLLFDVLMQLKAGSVPAIHVVADDDDILHLPRVLTATTATVRHIVAEGCALGVLPSSLTFLKLVDIAPSLELTATEIGNALSGVLSLQELVLQRVTIQYDIGPRVVLSSLTALDISASTCEEVLILKVINMPELLQLVLRLDESPIFDLAAESLNHGPKVQMLALEMESPGLGRMRTFFRTLPRLRRLSVSRSSEQLETTIGMVLLTSADVFPLIERVEFGDELDDELLPSMFGALAARSPQVKLISPISDAWQGYQRQMQCMFLRDGQVWAAVQGDSANACSSGVDRKMDRLPTELVVEIISLALTPVSSAQDVYDNDLLRVRLQRTCKFIRDVVLNTPLFWTFIAVEKPKSSRSFHLSTSLSMITKHLAQSGLRLLHVAFELPLLRVSNGEDLYVRSWNELLRNSGRWQSLFLRAPSFCSATERCAAAIVRGDTLNGAVNLQCLDVQKADEDFSECWMHHQPMRLVSNMLQKVECAVLSVVDFTPSHLLASLDVSTDSDINWSTFFATCTNLLHLKWGCATNPNAPAIETLLCLRTLTLRSVGFPPPIHAPNLNTLEVLDRAIPINIQVITALVGLHPASLKNLLLSANPTPNISLIPIVNHLESLEVFTASVFQTRTAVYKALATRLLSQYIMNRLQRLKEFAFDAAPALNLRSQQARNRYAILRDLCVSSDDNHFKAYIAGITLVVQNFPRALTKEQVEAYMWTQTGFFVPVLKVWIEEEIAFGHTPDNDMTLVVMTGTDISQAEYIATQGFEYQGTLLCTHMWRIDRGGTLRSVVCLLSAGVTSFIDVPSVERPIGINQSCGAGILLGKLDWQLKLTMRKKEMGPMGKYWAKGRQFVATSAAKTRRRGESSAETTGLSDERIGKQELEKFRVVKDAADIDGSKQSCQCTRHTLHKPVCGGGDSGIGAHSARRSRKMENPYTHPETLDKPDSGATNASLLRATCLAIAPQTASYGF</sequence>
<dbReference type="AlphaFoldDB" id="A0AAV9ZVV9"/>
<dbReference type="EMBL" id="JAWWNJ010000106">
    <property type="protein sequence ID" value="KAK6992906.1"/>
    <property type="molecule type" value="Genomic_DNA"/>
</dbReference>
<dbReference type="SUPFAM" id="SSF81383">
    <property type="entry name" value="F-box domain"/>
    <property type="match status" value="1"/>
</dbReference>
<organism evidence="2 3">
    <name type="scientific">Favolaschia claudopus</name>
    <dbReference type="NCBI Taxonomy" id="2862362"/>
    <lineage>
        <taxon>Eukaryota</taxon>
        <taxon>Fungi</taxon>
        <taxon>Dikarya</taxon>
        <taxon>Basidiomycota</taxon>
        <taxon>Agaricomycotina</taxon>
        <taxon>Agaricomycetes</taxon>
        <taxon>Agaricomycetidae</taxon>
        <taxon>Agaricales</taxon>
        <taxon>Marasmiineae</taxon>
        <taxon>Mycenaceae</taxon>
        <taxon>Favolaschia</taxon>
    </lineage>
</organism>
<feature type="region of interest" description="Disordered" evidence="1">
    <location>
        <begin position="1088"/>
        <end position="1118"/>
    </location>
</feature>
<proteinExistence type="predicted"/>